<dbReference type="PANTHER" id="PTHR30055:SF146">
    <property type="entry name" value="HTH-TYPE TRANSCRIPTIONAL DUAL REGULATOR CECR"/>
    <property type="match status" value="1"/>
</dbReference>
<dbReference type="PROSITE" id="PS50977">
    <property type="entry name" value="HTH_TETR_2"/>
    <property type="match status" value="1"/>
</dbReference>
<dbReference type="InterPro" id="IPR001647">
    <property type="entry name" value="HTH_TetR"/>
</dbReference>
<keyword evidence="1 2" id="KW-0238">DNA-binding</keyword>
<evidence type="ECO:0000256" key="2">
    <source>
        <dbReference type="PROSITE-ProRule" id="PRU00335"/>
    </source>
</evidence>
<dbReference type="InterPro" id="IPR039536">
    <property type="entry name" value="TetR_C_Proteobacteria"/>
</dbReference>
<dbReference type="Pfam" id="PF00440">
    <property type="entry name" value="TetR_N"/>
    <property type="match status" value="1"/>
</dbReference>
<reference evidence="5 6" key="1">
    <citation type="submission" date="2021-07" db="EMBL/GenBank/DDBJ databases">
        <title>Stakelama flava sp. nov., a novel endophytic bacterium isolated from branch of Kandelia candel.</title>
        <authorList>
            <person name="Tuo L."/>
        </authorList>
    </citation>
    <scope>NUCLEOTIDE SEQUENCE [LARGE SCALE GENOMIC DNA]</scope>
    <source>
        <strain evidence="5 6">CBK3Z-3</strain>
    </source>
</reference>
<feature type="region of interest" description="Disordered" evidence="3">
    <location>
        <begin position="1"/>
        <end position="24"/>
    </location>
</feature>
<dbReference type="RefSeq" id="WP_219237428.1">
    <property type="nucleotide sequence ID" value="NZ_JAHWZX010000004.1"/>
</dbReference>
<feature type="DNA-binding region" description="H-T-H motif" evidence="2">
    <location>
        <begin position="45"/>
        <end position="64"/>
    </location>
</feature>
<protein>
    <submittedName>
        <fullName evidence="5">TetR/AcrR family transcriptional regulator</fullName>
    </submittedName>
</protein>
<dbReference type="Proteomes" id="UP001197214">
    <property type="component" value="Unassembled WGS sequence"/>
</dbReference>
<feature type="domain" description="HTH tetR-type" evidence="4">
    <location>
        <begin position="22"/>
        <end position="82"/>
    </location>
</feature>
<dbReference type="PANTHER" id="PTHR30055">
    <property type="entry name" value="HTH-TYPE TRANSCRIPTIONAL REGULATOR RUTR"/>
    <property type="match status" value="1"/>
</dbReference>
<sequence length="216" mass="24143">MSDSEKQCCAPKRSRAGRPPDPAKDQAIMKAARDLFLERGFSGTTIEEIAANASVSKVTVYKRFCDKETLFEKCVRKEIGRMAEAFDVGDGSSEGLEQRLNAFGLKLTKFLTRPNHVALDRVMGQEFAQVPSLGKRMFEAGPGQSRARLAAVLQEACDDGILTCDDPLRAAEDLLVLWRGFIEVELKFAVRPAIDEESVRERVEHGTRTFLRAYQR</sequence>
<dbReference type="EMBL" id="JAHWZX010000004">
    <property type="protein sequence ID" value="MBW4330303.1"/>
    <property type="molecule type" value="Genomic_DNA"/>
</dbReference>
<dbReference type="InterPro" id="IPR050109">
    <property type="entry name" value="HTH-type_TetR-like_transc_reg"/>
</dbReference>
<evidence type="ECO:0000259" key="4">
    <source>
        <dbReference type="PROSITE" id="PS50977"/>
    </source>
</evidence>
<evidence type="ECO:0000313" key="6">
    <source>
        <dbReference type="Proteomes" id="UP001197214"/>
    </source>
</evidence>
<evidence type="ECO:0000256" key="1">
    <source>
        <dbReference type="ARBA" id="ARBA00023125"/>
    </source>
</evidence>
<dbReference type="Pfam" id="PF14246">
    <property type="entry name" value="TetR_C_7"/>
    <property type="match status" value="1"/>
</dbReference>
<gene>
    <name evidence="5" type="ORF">KY084_05380</name>
</gene>
<comment type="caution">
    <text evidence="5">The sequence shown here is derived from an EMBL/GenBank/DDBJ whole genome shotgun (WGS) entry which is preliminary data.</text>
</comment>
<name>A0ABS6XJB3_9SPHN</name>
<evidence type="ECO:0000313" key="5">
    <source>
        <dbReference type="EMBL" id="MBW4330303.1"/>
    </source>
</evidence>
<accession>A0ABS6XJB3</accession>
<evidence type="ECO:0000256" key="3">
    <source>
        <dbReference type="SAM" id="MobiDB-lite"/>
    </source>
</evidence>
<organism evidence="5 6">
    <name type="scientific">Stakelama flava</name>
    <dbReference type="NCBI Taxonomy" id="2860338"/>
    <lineage>
        <taxon>Bacteria</taxon>
        <taxon>Pseudomonadati</taxon>
        <taxon>Pseudomonadota</taxon>
        <taxon>Alphaproteobacteria</taxon>
        <taxon>Sphingomonadales</taxon>
        <taxon>Sphingomonadaceae</taxon>
        <taxon>Stakelama</taxon>
    </lineage>
</organism>
<keyword evidence="6" id="KW-1185">Reference proteome</keyword>
<proteinExistence type="predicted"/>